<name>A0A543I2M5_9MICO</name>
<reference evidence="1 2" key="1">
    <citation type="submission" date="2019-06" db="EMBL/GenBank/DDBJ databases">
        <title>Genome sequencing of plant associated microbes to promote plant fitness in Sorghum bicolor and Oryza sativa.</title>
        <authorList>
            <person name="Coleman-Derr D."/>
        </authorList>
    </citation>
    <scope>NUCLEOTIDE SEQUENCE [LARGE SCALE GENOMIC DNA]</scope>
    <source>
        <strain evidence="1 2">KV-663</strain>
    </source>
</reference>
<protein>
    <submittedName>
        <fullName evidence="1">Uncharacterized protein</fullName>
    </submittedName>
</protein>
<accession>A0A543I2M5</accession>
<evidence type="ECO:0000313" key="1">
    <source>
        <dbReference type="EMBL" id="TQM64835.1"/>
    </source>
</evidence>
<gene>
    <name evidence="1" type="ORF">FBY41_1215</name>
</gene>
<evidence type="ECO:0000313" key="2">
    <source>
        <dbReference type="Proteomes" id="UP000316747"/>
    </source>
</evidence>
<sequence>MTRHSGTVSSQRGPWTFDPEAVGNAETDAWVSYYRREWWAFLKAAYVMVHEGFGMGRIRTVQGAYYVLRANQKWAPYPENDADAAREYMRRFYALALRGVDHGLDPVEAARREVEWWRLHREHQYGLVGEEEPLVDSLVSLYSYVYDVPGETVREAARQRVLAMEHSDAWVRSGRDLASPLLAKEREALLASYRALRAAVGS</sequence>
<dbReference type="Proteomes" id="UP000316747">
    <property type="component" value="Unassembled WGS sequence"/>
</dbReference>
<comment type="caution">
    <text evidence="1">The sequence shown here is derived from an EMBL/GenBank/DDBJ whole genome shotgun (WGS) entry which is preliminary data.</text>
</comment>
<dbReference type="EMBL" id="VFPM01000001">
    <property type="protein sequence ID" value="TQM64835.1"/>
    <property type="molecule type" value="Genomic_DNA"/>
</dbReference>
<proteinExistence type="predicted"/>
<organism evidence="1 2">
    <name type="scientific">Humibacillus xanthopallidus</name>
    <dbReference type="NCBI Taxonomy" id="412689"/>
    <lineage>
        <taxon>Bacteria</taxon>
        <taxon>Bacillati</taxon>
        <taxon>Actinomycetota</taxon>
        <taxon>Actinomycetes</taxon>
        <taxon>Micrococcales</taxon>
        <taxon>Intrasporangiaceae</taxon>
        <taxon>Humibacillus</taxon>
    </lineage>
</organism>
<keyword evidence="2" id="KW-1185">Reference proteome</keyword>
<dbReference type="AlphaFoldDB" id="A0A543I2M5"/>